<evidence type="ECO:0000313" key="3">
    <source>
        <dbReference type="Proteomes" id="UP000018817"/>
    </source>
</evidence>
<organism evidence="2 3">
    <name type="scientific">Phytophthora nicotianae (strain INRA-310)</name>
    <name type="common">Phytophthora parasitica</name>
    <dbReference type="NCBI Taxonomy" id="761204"/>
    <lineage>
        <taxon>Eukaryota</taxon>
        <taxon>Sar</taxon>
        <taxon>Stramenopiles</taxon>
        <taxon>Oomycota</taxon>
        <taxon>Peronosporomycetes</taxon>
        <taxon>Peronosporales</taxon>
        <taxon>Peronosporaceae</taxon>
        <taxon>Phytophthora</taxon>
    </lineage>
</organism>
<sequence length="152" mass="16172">MAELEVLEEEEKTRRSGGEWPTGPKLPPAACNAVMDCLPGFCSAIAKAMAAAPTADLTALERSDSPMQGFFRAVCIHVLGAAFGAISRGVPTEVDGGRLLGGKPLSLAMEACFEVQPKCCLRVEGASLHLLTFTYTLIQFFPVVHAIITSYL</sequence>
<proteinExistence type="predicted"/>
<dbReference type="RefSeq" id="XP_008915970.1">
    <property type="nucleotide sequence ID" value="XM_008917722.1"/>
</dbReference>
<evidence type="ECO:0000313" key="2">
    <source>
        <dbReference type="EMBL" id="ETM98736.1"/>
    </source>
</evidence>
<dbReference type="AlphaFoldDB" id="W2PD24"/>
<reference evidence="2 3" key="2">
    <citation type="submission" date="2013-11" db="EMBL/GenBank/DDBJ databases">
        <title>The Genome Sequence of Phytophthora parasitica INRA-310.</title>
        <authorList>
            <consortium name="The Broad Institute Genomics Platform"/>
            <person name="Russ C."/>
            <person name="Tyler B."/>
            <person name="Panabieres F."/>
            <person name="Shan W."/>
            <person name="Tripathy S."/>
            <person name="Grunwald N."/>
            <person name="Machado M."/>
            <person name="Johnson C.S."/>
            <person name="Arredondo F."/>
            <person name="Hong C."/>
            <person name="Coffey M."/>
            <person name="Young S.K."/>
            <person name="Zeng Q."/>
            <person name="Gargeya S."/>
            <person name="Fitzgerald M."/>
            <person name="Abouelleil A."/>
            <person name="Alvarado L."/>
            <person name="Chapman S.B."/>
            <person name="Gainer-Dewar J."/>
            <person name="Goldberg J."/>
            <person name="Griggs A."/>
            <person name="Gujja S."/>
            <person name="Hansen M."/>
            <person name="Howarth C."/>
            <person name="Imamovic A."/>
            <person name="Ireland A."/>
            <person name="Larimer J."/>
            <person name="McCowan C."/>
            <person name="Murphy C."/>
            <person name="Pearson M."/>
            <person name="Poon T.W."/>
            <person name="Priest M."/>
            <person name="Roberts A."/>
            <person name="Saif S."/>
            <person name="Shea T."/>
            <person name="Sykes S."/>
            <person name="Wortman J."/>
            <person name="Nusbaum C."/>
            <person name="Birren B."/>
        </authorList>
    </citation>
    <scope>NUCLEOTIDE SEQUENCE [LARGE SCALE GENOMIC DNA]</scope>
    <source>
        <strain evidence="2 3">INRA-310</strain>
    </source>
</reference>
<evidence type="ECO:0000256" key="1">
    <source>
        <dbReference type="SAM" id="MobiDB-lite"/>
    </source>
</evidence>
<dbReference type="OMA" id="FRAVCIH"/>
<dbReference type="VEuPathDB" id="FungiDB:PPTG_19307"/>
<name>W2PD24_PHYN3</name>
<accession>W2PD24</accession>
<dbReference type="Proteomes" id="UP000018817">
    <property type="component" value="Unassembled WGS sequence"/>
</dbReference>
<dbReference type="GeneID" id="20188090"/>
<protein>
    <submittedName>
        <fullName evidence="2">Uncharacterized protein</fullName>
    </submittedName>
</protein>
<gene>
    <name evidence="2" type="ORF">PPTG_19307</name>
</gene>
<feature type="region of interest" description="Disordered" evidence="1">
    <location>
        <begin position="1"/>
        <end position="21"/>
    </location>
</feature>
<reference evidence="3" key="1">
    <citation type="submission" date="2011-12" db="EMBL/GenBank/DDBJ databases">
        <authorList>
            <consortium name="The Broad Institute Genome Sequencing Platform"/>
            <person name="Russ C."/>
            <person name="Tyler B."/>
            <person name="Panabieres F."/>
            <person name="Shan W."/>
            <person name="Tripathy S."/>
            <person name="Grunwald N."/>
            <person name="Machado M."/>
            <person name="Young S.K."/>
            <person name="Zeng Q."/>
            <person name="Gargeya S."/>
            <person name="Fitzgerald M."/>
            <person name="Haas B."/>
            <person name="Abouelleil A."/>
            <person name="Alvarado L."/>
            <person name="Arachchi H.M."/>
            <person name="Berlin A."/>
            <person name="Chapman S.B."/>
            <person name="Gearin G."/>
            <person name="Goldberg J."/>
            <person name="Griggs A."/>
            <person name="Gujja S."/>
            <person name="Hansen M."/>
            <person name="Heiman D."/>
            <person name="Howarth C."/>
            <person name="Larimer J."/>
            <person name="Lui A."/>
            <person name="MacDonald P.J.P."/>
            <person name="McCowen C."/>
            <person name="Montmayeur A."/>
            <person name="Murphy C."/>
            <person name="Neiman D."/>
            <person name="Pearson M."/>
            <person name="Priest M."/>
            <person name="Roberts A."/>
            <person name="Saif S."/>
            <person name="Shea T."/>
            <person name="Sisk P."/>
            <person name="Stolte C."/>
            <person name="Sykes S."/>
            <person name="Wortman J."/>
            <person name="Nusbaum C."/>
            <person name="Birren B."/>
        </authorList>
    </citation>
    <scope>NUCLEOTIDE SEQUENCE [LARGE SCALE GENOMIC DNA]</scope>
    <source>
        <strain evidence="3">INRA-310</strain>
    </source>
</reference>
<dbReference type="EMBL" id="KI669673">
    <property type="protein sequence ID" value="ETM98736.1"/>
    <property type="molecule type" value="Genomic_DNA"/>
</dbReference>
<feature type="compositionally biased region" description="Acidic residues" evidence="1">
    <location>
        <begin position="1"/>
        <end position="10"/>
    </location>
</feature>